<dbReference type="InterPro" id="IPR001375">
    <property type="entry name" value="Peptidase_S9_cat"/>
</dbReference>
<dbReference type="PRINTS" id="PR00862">
    <property type="entry name" value="PROLIGOPTASE"/>
</dbReference>
<feature type="domain" description="Peptidase S9A N-terminal" evidence="6">
    <location>
        <begin position="9"/>
        <end position="407"/>
    </location>
</feature>
<gene>
    <name evidence="7" type="primary">ptrB</name>
    <name evidence="7" type="ORF">GCM10011529_29670</name>
</gene>
<dbReference type="EMBL" id="BMJM01000015">
    <property type="protein sequence ID" value="GGE21122.1"/>
    <property type="molecule type" value="Genomic_DNA"/>
</dbReference>
<keyword evidence="2" id="KW-0645">Protease</keyword>
<dbReference type="PANTHER" id="PTHR11757">
    <property type="entry name" value="PROTEASE FAMILY S9A OLIGOPEPTIDASE"/>
    <property type="match status" value="1"/>
</dbReference>
<keyword evidence="4" id="KW-0720">Serine protease</keyword>
<keyword evidence="8" id="KW-1185">Reference proteome</keyword>
<evidence type="ECO:0000256" key="3">
    <source>
        <dbReference type="ARBA" id="ARBA00022801"/>
    </source>
</evidence>
<dbReference type="Gene3D" id="2.130.10.120">
    <property type="entry name" value="Prolyl oligopeptidase, N-terminal domain"/>
    <property type="match status" value="1"/>
</dbReference>
<dbReference type="GO" id="GO:0006508">
    <property type="term" value="P:proteolysis"/>
    <property type="evidence" value="ECO:0007669"/>
    <property type="project" value="UniProtKB-KW"/>
</dbReference>
<proteinExistence type="inferred from homology"/>
<dbReference type="Proteomes" id="UP000635071">
    <property type="component" value="Unassembled WGS sequence"/>
</dbReference>
<comment type="similarity">
    <text evidence="1">Belongs to the peptidase S9A family.</text>
</comment>
<evidence type="ECO:0000313" key="7">
    <source>
        <dbReference type="EMBL" id="GGE21122.1"/>
    </source>
</evidence>
<feature type="domain" description="Peptidase S9 prolyl oligopeptidase catalytic" evidence="5">
    <location>
        <begin position="467"/>
        <end position="684"/>
    </location>
</feature>
<dbReference type="GO" id="GO:0004252">
    <property type="term" value="F:serine-type endopeptidase activity"/>
    <property type="evidence" value="ECO:0007669"/>
    <property type="project" value="InterPro"/>
</dbReference>
<dbReference type="InterPro" id="IPR002470">
    <property type="entry name" value="Peptidase_S9A"/>
</dbReference>
<dbReference type="InterPro" id="IPR023302">
    <property type="entry name" value="Pept_S9A_N"/>
</dbReference>
<organism evidence="7 8">
    <name type="scientific">Sandarakinorhabdus glacialis</name>
    <dbReference type="NCBI Taxonomy" id="1614636"/>
    <lineage>
        <taxon>Bacteria</taxon>
        <taxon>Pseudomonadati</taxon>
        <taxon>Pseudomonadota</taxon>
        <taxon>Alphaproteobacteria</taxon>
        <taxon>Sphingomonadales</taxon>
        <taxon>Sphingosinicellaceae</taxon>
        <taxon>Sandarakinorhabdus</taxon>
    </lineage>
</organism>
<dbReference type="PANTHER" id="PTHR11757:SF19">
    <property type="entry name" value="PROLYL ENDOPEPTIDASE-LIKE"/>
    <property type="match status" value="1"/>
</dbReference>
<keyword evidence="3" id="KW-0378">Hydrolase</keyword>
<dbReference type="Gene3D" id="3.40.50.1820">
    <property type="entry name" value="alpha/beta hydrolase"/>
    <property type="match status" value="1"/>
</dbReference>
<dbReference type="SUPFAM" id="SSF50993">
    <property type="entry name" value="Peptidase/esterase 'gauge' domain"/>
    <property type="match status" value="1"/>
</dbReference>
<dbReference type="InterPro" id="IPR051543">
    <property type="entry name" value="Serine_Peptidase_S9A"/>
</dbReference>
<dbReference type="AlphaFoldDB" id="A0A917A1G3"/>
<dbReference type="Pfam" id="PF00326">
    <property type="entry name" value="Peptidase_S9"/>
    <property type="match status" value="1"/>
</dbReference>
<evidence type="ECO:0000256" key="1">
    <source>
        <dbReference type="ARBA" id="ARBA00005228"/>
    </source>
</evidence>
<dbReference type="InterPro" id="IPR029058">
    <property type="entry name" value="AB_hydrolase_fold"/>
</dbReference>
<reference evidence="7" key="2">
    <citation type="submission" date="2020-09" db="EMBL/GenBank/DDBJ databases">
        <authorList>
            <person name="Sun Q."/>
            <person name="Zhou Y."/>
        </authorList>
    </citation>
    <scope>NUCLEOTIDE SEQUENCE</scope>
    <source>
        <strain evidence="7">CGMCC 1.15519</strain>
    </source>
</reference>
<name>A0A917A1G3_9SPHN</name>
<dbReference type="SUPFAM" id="SSF53474">
    <property type="entry name" value="alpha/beta-Hydrolases"/>
    <property type="match status" value="1"/>
</dbReference>
<dbReference type="Pfam" id="PF02897">
    <property type="entry name" value="Peptidase_S9_N"/>
    <property type="match status" value="1"/>
</dbReference>
<evidence type="ECO:0000256" key="4">
    <source>
        <dbReference type="ARBA" id="ARBA00022825"/>
    </source>
</evidence>
<comment type="caution">
    <text evidence="7">The sequence shown here is derived from an EMBL/GenBank/DDBJ whole genome shotgun (WGS) entry which is preliminary data.</text>
</comment>
<evidence type="ECO:0000313" key="8">
    <source>
        <dbReference type="Proteomes" id="UP000635071"/>
    </source>
</evidence>
<evidence type="ECO:0000259" key="6">
    <source>
        <dbReference type="Pfam" id="PF02897"/>
    </source>
</evidence>
<dbReference type="RefSeq" id="WP_188764166.1">
    <property type="nucleotide sequence ID" value="NZ_BMJM01000015.1"/>
</dbReference>
<evidence type="ECO:0000256" key="2">
    <source>
        <dbReference type="ARBA" id="ARBA00022670"/>
    </source>
</evidence>
<reference evidence="7" key="1">
    <citation type="journal article" date="2014" name="Int. J. Syst. Evol. Microbiol.">
        <title>Complete genome sequence of Corynebacterium casei LMG S-19264T (=DSM 44701T), isolated from a smear-ripened cheese.</title>
        <authorList>
            <consortium name="US DOE Joint Genome Institute (JGI-PGF)"/>
            <person name="Walter F."/>
            <person name="Albersmeier A."/>
            <person name="Kalinowski J."/>
            <person name="Ruckert C."/>
        </authorList>
    </citation>
    <scope>NUCLEOTIDE SEQUENCE</scope>
    <source>
        <strain evidence="7">CGMCC 1.15519</strain>
    </source>
</reference>
<protein>
    <submittedName>
        <fullName evidence="7">Peptidase S9</fullName>
    </submittedName>
</protein>
<sequence>MKADPSLKPPVAAVRPHRSTWHGETISDPYHWLRDAGYPVVDDKDVLDYVKAENAYFEANMAPLKGLTGAIFEELKGRVKQDDASVPVKDGGFEYWWKFEPGAQYRTWLRRPVKGGAEQVILSEPALAEGKDYFRLAGTSVSPDGRLLAYAADTSGDERFVLKVRDIATGRDLETVTSKSVGVPEWTADSKALAWVEVNDNWRRVRVRLHKLGDSGDDRVLYEETADIGFGVDVGTSQDRRWLVISTADNVTSEIRLVPAGDPAATPVLVRARKAGVTYDVDVCGDTLFVRANDTHPNFRMATASLTAPGEWRGLIAGSDRDYITGFTPFASYLAIEARRDGLEQVRLRRDDGSEIAVPFGEASYTVSMGVNPEPDAPLLRLNYSSMVTPATVFDYDVAAGKLVTRKVQQVPSGYDASQYATERLMVTARDGARVPVSVVYKKGFPRDGSGKVHLYGYGAYGIAMPPSFSANRLSLLDRGMAFAIAHIRGGDDMGYQWYLDGKLEKRSNSFNDFVDAAKGLAKAGWAREGNISASGGSAGGELMGAVVNSDPGLWRAVAAHVPFVDVLNTMLDDTLPLTPGEWPEWGNPITDKAAFDLLKGYSPYDNVKRQDYPPLLITAGLNDPRVTYWEPAKWTAKLRATKTGDAILLLKTNMGAGHGGKSGRFAALEETAEEYAFILAAFDAAGK</sequence>
<evidence type="ECO:0000259" key="5">
    <source>
        <dbReference type="Pfam" id="PF00326"/>
    </source>
</evidence>
<accession>A0A917A1G3</accession>